<feature type="domain" description="NAC" evidence="6">
    <location>
        <begin position="2"/>
        <end position="153"/>
    </location>
</feature>
<keyword evidence="3" id="KW-0238">DNA-binding</keyword>
<comment type="subcellular location">
    <subcellularLocation>
        <location evidence="1">Nucleus</location>
    </subcellularLocation>
</comment>
<dbReference type="PROSITE" id="PS51005">
    <property type="entry name" value="NAC"/>
    <property type="match status" value="1"/>
</dbReference>
<gene>
    <name evidence="7" type="ORF">LITE_LOCUS34374</name>
</gene>
<dbReference type="GO" id="GO:0003677">
    <property type="term" value="F:DNA binding"/>
    <property type="evidence" value="ECO:0007669"/>
    <property type="project" value="UniProtKB-KW"/>
</dbReference>
<organism evidence="7 8">
    <name type="scientific">Linum tenue</name>
    <dbReference type="NCBI Taxonomy" id="586396"/>
    <lineage>
        <taxon>Eukaryota</taxon>
        <taxon>Viridiplantae</taxon>
        <taxon>Streptophyta</taxon>
        <taxon>Embryophyta</taxon>
        <taxon>Tracheophyta</taxon>
        <taxon>Spermatophyta</taxon>
        <taxon>Magnoliopsida</taxon>
        <taxon>eudicotyledons</taxon>
        <taxon>Gunneridae</taxon>
        <taxon>Pentapetalae</taxon>
        <taxon>rosids</taxon>
        <taxon>fabids</taxon>
        <taxon>Malpighiales</taxon>
        <taxon>Linaceae</taxon>
        <taxon>Linum</taxon>
    </lineage>
</organism>
<keyword evidence="8" id="KW-1185">Reference proteome</keyword>
<reference evidence="7" key="1">
    <citation type="submission" date="2022-08" db="EMBL/GenBank/DDBJ databases">
        <authorList>
            <person name="Gutierrez-Valencia J."/>
        </authorList>
    </citation>
    <scope>NUCLEOTIDE SEQUENCE</scope>
</reference>
<evidence type="ECO:0000256" key="3">
    <source>
        <dbReference type="ARBA" id="ARBA00023125"/>
    </source>
</evidence>
<evidence type="ECO:0000256" key="2">
    <source>
        <dbReference type="ARBA" id="ARBA00023015"/>
    </source>
</evidence>
<dbReference type="Gene3D" id="2.170.150.80">
    <property type="entry name" value="NAC domain"/>
    <property type="match status" value="1"/>
</dbReference>
<protein>
    <recommendedName>
        <fullName evidence="6">NAC domain-containing protein</fullName>
    </recommendedName>
</protein>
<accession>A0AAV0NPS3</accession>
<keyword evidence="4" id="KW-0804">Transcription</keyword>
<dbReference type="GO" id="GO:0006355">
    <property type="term" value="P:regulation of DNA-templated transcription"/>
    <property type="evidence" value="ECO:0007669"/>
    <property type="project" value="InterPro"/>
</dbReference>
<dbReference type="EMBL" id="CAMGYJ010000008">
    <property type="protein sequence ID" value="CAI0460208.1"/>
    <property type="molecule type" value="Genomic_DNA"/>
</dbReference>
<name>A0AAV0NPS3_9ROSI</name>
<dbReference type="Proteomes" id="UP001154282">
    <property type="component" value="Unassembled WGS sequence"/>
</dbReference>
<dbReference type="PANTHER" id="PTHR31989">
    <property type="entry name" value="NAC DOMAIN-CONTAINING PROTEIN 82-RELATED"/>
    <property type="match status" value="1"/>
</dbReference>
<dbReference type="AlphaFoldDB" id="A0AAV0NPS3"/>
<evidence type="ECO:0000256" key="5">
    <source>
        <dbReference type="ARBA" id="ARBA00023242"/>
    </source>
</evidence>
<dbReference type="Pfam" id="PF02365">
    <property type="entry name" value="NAM"/>
    <property type="match status" value="1"/>
</dbReference>
<keyword evidence="2" id="KW-0805">Transcription regulation</keyword>
<evidence type="ECO:0000313" key="7">
    <source>
        <dbReference type="EMBL" id="CAI0460208.1"/>
    </source>
</evidence>
<evidence type="ECO:0000259" key="6">
    <source>
        <dbReference type="PROSITE" id="PS51005"/>
    </source>
</evidence>
<dbReference type="GO" id="GO:0005634">
    <property type="term" value="C:nucleus"/>
    <property type="evidence" value="ECO:0007669"/>
    <property type="project" value="UniProtKB-SubCell"/>
</dbReference>
<evidence type="ECO:0000256" key="4">
    <source>
        <dbReference type="ARBA" id="ARBA00023163"/>
    </source>
</evidence>
<evidence type="ECO:0000313" key="8">
    <source>
        <dbReference type="Proteomes" id="UP001154282"/>
    </source>
</evidence>
<dbReference type="InterPro" id="IPR036093">
    <property type="entry name" value="NAC_dom_sf"/>
</dbReference>
<evidence type="ECO:0000256" key="1">
    <source>
        <dbReference type="ARBA" id="ARBA00004123"/>
    </source>
</evidence>
<proteinExistence type="predicted"/>
<dbReference type="SUPFAM" id="SSF101941">
    <property type="entry name" value="NAC domain"/>
    <property type="match status" value="1"/>
</dbReference>
<keyword evidence="5" id="KW-0539">Nucleus</keyword>
<dbReference type="InterPro" id="IPR003441">
    <property type="entry name" value="NAC-dom"/>
</dbReference>
<sequence length="429" mass="47503">MAAVGFRFHPTDEELITHYLKLKMTGLDALVDSVMGEVDVYRLEPSELPYHSLIGSFEDQVWYFFCRLDYKYKNSKRASRATESGYWKVTGKPRFILARDSGDQIGVKKTLVFFYRARGDIKPISTQWVIHEYKAAELLPDQKEYVICKLKHKGDDWTKGKVSIDGEHSHAAPVYGVENHGPAIPVQESATAMQSPVWLEEGISIDDFLGDDVFTNETNNGSTFGFEPDEELDPDSYLGIPDDGIPQILRDNVYSITLLNKVNVITAGVIHQGLSEHEASYFGGQAQSKFPIASLHQDSNQVRDRGFEYQSLYKGEASYFMPQAQAKLASASTCKQSNLFVKQGLGQMTRAAEAGKGRRLLPEATRATKSSRFTNAHSALESSPAASAAEACKGPVSVIQMVEIPASNVLNSPTVYIANILLVLALFNL</sequence>
<comment type="caution">
    <text evidence="7">The sequence shown here is derived from an EMBL/GenBank/DDBJ whole genome shotgun (WGS) entry which is preliminary data.</text>
</comment>